<gene>
    <name evidence="1" type="ORF">A3A87_04270</name>
</gene>
<comment type="caution">
    <text evidence="1">The sequence shown here is derived from an EMBL/GenBank/DDBJ whole genome shotgun (WGS) entry which is preliminary data.</text>
</comment>
<dbReference type="EMBL" id="MFTC01000099">
    <property type="protein sequence ID" value="OGI49418.1"/>
    <property type="molecule type" value="Genomic_DNA"/>
</dbReference>
<accession>A0A1F6TW94</accession>
<name>A0A1F6TW94_9PROT</name>
<proteinExistence type="predicted"/>
<reference evidence="1 2" key="1">
    <citation type="journal article" date="2016" name="Nat. Commun.">
        <title>Thousands of microbial genomes shed light on interconnected biogeochemical processes in an aquifer system.</title>
        <authorList>
            <person name="Anantharaman K."/>
            <person name="Brown C.T."/>
            <person name="Hug L.A."/>
            <person name="Sharon I."/>
            <person name="Castelle C.J."/>
            <person name="Probst A.J."/>
            <person name="Thomas B.C."/>
            <person name="Singh A."/>
            <person name="Wilkins M.J."/>
            <person name="Karaoz U."/>
            <person name="Brodie E.L."/>
            <person name="Williams K.H."/>
            <person name="Hubbard S.S."/>
            <person name="Banfield J.F."/>
        </authorList>
    </citation>
    <scope>NUCLEOTIDE SEQUENCE [LARGE SCALE GENOMIC DNA]</scope>
</reference>
<evidence type="ECO:0008006" key="3">
    <source>
        <dbReference type="Google" id="ProtNLM"/>
    </source>
</evidence>
<evidence type="ECO:0000313" key="1">
    <source>
        <dbReference type="EMBL" id="OGI49418.1"/>
    </source>
</evidence>
<dbReference type="AlphaFoldDB" id="A0A1F6TW94"/>
<protein>
    <recommendedName>
        <fullName evidence="3">Transposase</fullName>
    </recommendedName>
</protein>
<sequence>MPRVDEAWALDAARTGESFATICEGLCEWIDTQNVALHAAGLMKQWIADGIVSGIATGKR</sequence>
<dbReference type="STRING" id="1817768.A3A87_04270"/>
<organism evidence="1 2">
    <name type="scientific">Candidatus Muproteobacteria bacterium RIFCSPLOWO2_01_FULL_60_18</name>
    <dbReference type="NCBI Taxonomy" id="1817768"/>
    <lineage>
        <taxon>Bacteria</taxon>
        <taxon>Pseudomonadati</taxon>
        <taxon>Pseudomonadota</taxon>
        <taxon>Candidatus Muproteobacteria</taxon>
    </lineage>
</organism>
<dbReference type="Proteomes" id="UP000179037">
    <property type="component" value="Unassembled WGS sequence"/>
</dbReference>
<evidence type="ECO:0000313" key="2">
    <source>
        <dbReference type="Proteomes" id="UP000179037"/>
    </source>
</evidence>